<evidence type="ECO:0000313" key="2">
    <source>
        <dbReference type="EMBL" id="ACR72395.1"/>
    </source>
</evidence>
<dbReference type="EMBL" id="CP001104">
    <property type="protein sequence ID" value="ACR72395.1"/>
    <property type="molecule type" value="Genomic_DNA"/>
</dbReference>
<feature type="region of interest" description="Disordered" evidence="1">
    <location>
        <begin position="45"/>
        <end position="72"/>
    </location>
</feature>
<accession>C4Z1N4</accession>
<name>C4Z1N4_LACE2</name>
<evidence type="ECO:0000313" key="3">
    <source>
        <dbReference type="Proteomes" id="UP000001476"/>
    </source>
</evidence>
<reference evidence="2 3" key="1">
    <citation type="journal article" date="2009" name="Proc. Natl. Acad. Sci. U.S.A.">
        <title>Characterizing a model human gut microbiota composed of members of its two dominant bacterial phyla.</title>
        <authorList>
            <person name="Mahowald M.A."/>
            <person name="Rey F.E."/>
            <person name="Seedorf H."/>
            <person name="Turnbaugh P.J."/>
            <person name="Fulton R.S."/>
            <person name="Wollam A."/>
            <person name="Shah N."/>
            <person name="Wang C."/>
            <person name="Magrini V."/>
            <person name="Wilson R.K."/>
            <person name="Cantarel B.L."/>
            <person name="Coutinho P.M."/>
            <person name="Henrissat B."/>
            <person name="Crock L.W."/>
            <person name="Russell A."/>
            <person name="Verberkmoes N.C."/>
            <person name="Hettich R.L."/>
            <person name="Gordon J.I."/>
        </authorList>
    </citation>
    <scope>NUCLEOTIDE SEQUENCE [LARGE SCALE GENOMIC DNA]</scope>
    <source>
        <strain evidence="3">ATCC 27750 / DSM 3376 / VPI C15-48 / C15-B4</strain>
    </source>
</reference>
<feature type="compositionally biased region" description="Basic and acidic residues" evidence="1">
    <location>
        <begin position="61"/>
        <end position="72"/>
    </location>
</feature>
<feature type="compositionally biased region" description="Basic residues" evidence="1">
    <location>
        <begin position="46"/>
        <end position="60"/>
    </location>
</feature>
<evidence type="ECO:0000256" key="1">
    <source>
        <dbReference type="SAM" id="MobiDB-lite"/>
    </source>
</evidence>
<sequence length="72" mass="8512">MDVEAEGRHDEVQKRSQSWLDWTLKQREGTMKSKKEVKAGWIGRLCRGKARKSPKRKSKHEKTENSKNFKKV</sequence>
<dbReference type="HOGENOM" id="CLU_201754_0_0_9"/>
<dbReference type="AlphaFoldDB" id="C4Z1N4"/>
<keyword evidence="3" id="KW-1185">Reference proteome</keyword>
<protein>
    <submittedName>
        <fullName evidence="2">Uncharacterized protein</fullName>
    </submittedName>
</protein>
<gene>
    <name evidence="2" type="ordered locus">EUBELI_01401</name>
</gene>
<dbReference type="KEGG" id="eel:EUBELI_01401"/>
<proteinExistence type="predicted"/>
<dbReference type="Proteomes" id="UP000001476">
    <property type="component" value="Chromosome"/>
</dbReference>
<organism evidence="2 3">
    <name type="scientific">Lachnospira eligens (strain ATCC 27750 / DSM 3376 / VPI C15-48 / C15-B4)</name>
    <name type="common">Eubacterium eligens</name>
    <dbReference type="NCBI Taxonomy" id="515620"/>
    <lineage>
        <taxon>Bacteria</taxon>
        <taxon>Bacillati</taxon>
        <taxon>Bacillota</taxon>
        <taxon>Clostridia</taxon>
        <taxon>Lachnospirales</taxon>
        <taxon>Lachnospiraceae</taxon>
        <taxon>Lachnospira</taxon>
    </lineage>
</organism>